<reference evidence="3 4" key="1">
    <citation type="journal article" date="2015" name="Parasitol. Res.">
        <title>Viruses in close associations with free-living amoebae.</title>
        <authorList>
            <person name="Scheid P."/>
        </authorList>
    </citation>
    <scope>NUCLEOTIDE SEQUENCE [LARGE SCALE GENOMIC DNA]</scope>
    <source>
        <strain evidence="3">KlaHel</strain>
    </source>
</reference>
<feature type="domain" description="F-box" evidence="2">
    <location>
        <begin position="38"/>
        <end position="85"/>
    </location>
</feature>
<dbReference type="InterPro" id="IPR036047">
    <property type="entry name" value="F-box-like_dom_sf"/>
</dbReference>
<evidence type="ECO:0000313" key="3">
    <source>
        <dbReference type="EMBL" id="AJF97480.1"/>
    </source>
</evidence>
<dbReference type="SMART" id="SM00698">
    <property type="entry name" value="MORN"/>
    <property type="match status" value="9"/>
</dbReference>
<dbReference type="Proteomes" id="UP000202511">
    <property type="component" value="Segment"/>
</dbReference>
<dbReference type="SUPFAM" id="SSF82185">
    <property type="entry name" value="Histone H3 K4-specific methyltransferase SET7/9 N-terminal domain"/>
    <property type="match status" value="2"/>
</dbReference>
<dbReference type="Pfam" id="PF12937">
    <property type="entry name" value="F-box-like"/>
    <property type="match status" value="1"/>
</dbReference>
<proteinExistence type="predicted"/>
<dbReference type="EMBL" id="KP136319">
    <property type="protein sequence ID" value="AJF97480.1"/>
    <property type="molecule type" value="Genomic_DNA"/>
</dbReference>
<evidence type="ECO:0000256" key="1">
    <source>
        <dbReference type="ARBA" id="ARBA00022737"/>
    </source>
</evidence>
<dbReference type="InterPro" id="IPR001810">
    <property type="entry name" value="F-box_dom"/>
</dbReference>
<dbReference type="PROSITE" id="PS50181">
    <property type="entry name" value="FBOX"/>
    <property type="match status" value="1"/>
</dbReference>
<name>A0A0B5J6S0_9VIRU</name>
<sequence>MERIGDVGEDLGRVDEKVDVPRLAKGHRQDDNNLASEAPYFDHLPDELILAILAVLDDPLALVLWSQTSRRHHALANDPTVWRHMCESRFGPLLHRNFAKFGKCWRWLYRVQARAAAAIGIDVGAIVLRVDGREHVYWGDCRDGQPHGYGLSLLMPTRHCNSAHSLARLWTASADASMPIDSGVEGESYDGRVHGRAVATWPDGARHAGAWIHGARNGYGVFTYPTGERHEGEWKDDVRHGHGVFIWPDGQCHIGLWADDARNGHGVCTYANGDHYKGNWKDDVRHGNGIYTWPGGQRHVGLWADNARNGYGVCTYPSGNRYEGNWKNDKHDGYGIYTYSDGCQYVGRHKDGRANGRGLLCKPNGARYTGDWVDDERHGRGIYTKVDGTRYDGQWQHDKKSGDGICDYADGSRVRGMWNHGVLVSDKVVVRHRTDTVSCDPGLPCQACLAVHIV</sequence>
<keyword evidence="1" id="KW-0677">Repeat</keyword>
<dbReference type="Pfam" id="PF02493">
    <property type="entry name" value="MORN"/>
    <property type="match status" value="11"/>
</dbReference>
<dbReference type="SUPFAM" id="SSF81383">
    <property type="entry name" value="F-box domain"/>
    <property type="match status" value="1"/>
</dbReference>
<dbReference type="Gene3D" id="2.20.110.10">
    <property type="entry name" value="Histone H3 K4-specific methyltransferase SET7/9 N-terminal domain"/>
    <property type="match status" value="5"/>
</dbReference>
<dbReference type="InterPro" id="IPR003409">
    <property type="entry name" value="MORN"/>
</dbReference>
<dbReference type="Gene3D" id="1.20.1280.50">
    <property type="match status" value="1"/>
</dbReference>
<organism evidence="3 4">
    <name type="scientific">Pandoravirus inopinatum</name>
    <dbReference type="NCBI Taxonomy" id="1605721"/>
    <lineage>
        <taxon>Viruses</taxon>
        <taxon>Pandoravirus</taxon>
    </lineage>
</organism>
<protein>
    <submittedName>
        <fullName evidence="3">Morn repeat protein</fullName>
    </submittedName>
</protein>
<dbReference type="RefSeq" id="YP_009119715.1">
    <property type="nucleotide sequence ID" value="NC_026440.1"/>
</dbReference>
<dbReference type="KEGG" id="vg:23462397"/>
<evidence type="ECO:0000259" key="2">
    <source>
        <dbReference type="PROSITE" id="PS50181"/>
    </source>
</evidence>
<evidence type="ECO:0000313" key="4">
    <source>
        <dbReference type="Proteomes" id="UP000202511"/>
    </source>
</evidence>
<dbReference type="PANTHER" id="PTHR23084:SF263">
    <property type="entry name" value="MORN REPEAT-CONTAINING PROTEIN 1"/>
    <property type="match status" value="1"/>
</dbReference>
<dbReference type="GeneID" id="23462397"/>
<dbReference type="PANTHER" id="PTHR23084">
    <property type="entry name" value="PHOSPHATIDYLINOSITOL-4-PHOSPHATE 5-KINASE RELATED"/>
    <property type="match status" value="1"/>
</dbReference>
<accession>A0A0B5J6S0</accession>